<name>A0A2K2U5I1_9ACTN</name>
<keyword evidence="3" id="KW-1185">Reference proteome</keyword>
<dbReference type="InterPro" id="IPR050289">
    <property type="entry name" value="TorD/DmsD_chaperones"/>
</dbReference>
<dbReference type="Gene3D" id="1.10.3480.10">
    <property type="entry name" value="TorD-like"/>
    <property type="match status" value="1"/>
</dbReference>
<dbReference type="InterPro" id="IPR020945">
    <property type="entry name" value="DMSO/NO3_reduct_chaperone"/>
</dbReference>
<dbReference type="SUPFAM" id="SSF89155">
    <property type="entry name" value="TorD-like"/>
    <property type="match status" value="1"/>
</dbReference>
<dbReference type="PANTHER" id="PTHR34227:SF1">
    <property type="entry name" value="DIMETHYL SULFOXIDE REDUCTASE CHAPERONE-RELATED"/>
    <property type="match status" value="1"/>
</dbReference>
<evidence type="ECO:0000313" key="2">
    <source>
        <dbReference type="EMBL" id="PNV65561.1"/>
    </source>
</evidence>
<protein>
    <submittedName>
        <fullName evidence="2">Molecular chaperone TorD</fullName>
    </submittedName>
</protein>
<comment type="caution">
    <text evidence="2">The sequence shown here is derived from an EMBL/GenBank/DDBJ whole genome shotgun (WGS) entry which is preliminary data.</text>
</comment>
<organism evidence="2 3">
    <name type="scientific">Rubneribacter badeniensis</name>
    <dbReference type="NCBI Taxonomy" id="2070688"/>
    <lineage>
        <taxon>Bacteria</taxon>
        <taxon>Bacillati</taxon>
        <taxon>Actinomycetota</taxon>
        <taxon>Coriobacteriia</taxon>
        <taxon>Eggerthellales</taxon>
        <taxon>Eggerthellaceae</taxon>
        <taxon>Rubneribacter</taxon>
    </lineage>
</organism>
<gene>
    <name evidence="2" type="ORF">C2L80_05980</name>
</gene>
<dbReference type="InterPro" id="IPR036411">
    <property type="entry name" value="TorD-like_sf"/>
</dbReference>
<keyword evidence="1" id="KW-0143">Chaperone</keyword>
<dbReference type="RefSeq" id="WP_087193112.1">
    <property type="nucleotide sequence ID" value="NZ_DBEYRC010000153.1"/>
</dbReference>
<reference evidence="2 3" key="1">
    <citation type="journal article" date="2018" name="Int. J. Syst. Evol. Microbiol.">
        <title>Rubneribacter badeniensis gen. nov., sp. nov. and Enteroscipio rubneri gen. nov., sp. nov., new members of the Eggerthellaceae isolated from human faeces.</title>
        <authorList>
            <person name="Danylec N."/>
            <person name="Gobl A."/>
            <person name="Stoll D.A."/>
            <person name="Hetzer B."/>
            <person name="Kulling S.E."/>
            <person name="Huch M."/>
        </authorList>
    </citation>
    <scope>NUCLEOTIDE SEQUENCE [LARGE SCALE GENOMIC DNA]</scope>
    <source>
        <strain evidence="2 3">ResAG-85</strain>
    </source>
</reference>
<dbReference type="Pfam" id="PF02613">
    <property type="entry name" value="Nitrate_red_del"/>
    <property type="match status" value="1"/>
</dbReference>
<dbReference type="AlphaFoldDB" id="A0A2K2U5I1"/>
<sequence>MGLHEREELVAMNTARKGFYEFLASVYKVELTEEQIESLAKCDLPADDEFVGAGYSAVKEYLRHRDSGTRQELAVDYARVFLGAGMYEQITAPPYESVYTSPEHLLMQEARDEVVACYLSEGLGLPAENTMPEDHLSFELQFMAKLIERAQAALEAGDDARYAALCEKQRLFFDEHLAGWVPRLCADVRAYARTAFYRGIADITEGFLALEDQVIEPVGKAA</sequence>
<dbReference type="PANTHER" id="PTHR34227">
    <property type="entry name" value="CHAPERONE PROTEIN YCDY"/>
    <property type="match status" value="1"/>
</dbReference>
<evidence type="ECO:0000256" key="1">
    <source>
        <dbReference type="ARBA" id="ARBA00023186"/>
    </source>
</evidence>
<evidence type="ECO:0000313" key="3">
    <source>
        <dbReference type="Proteomes" id="UP000236488"/>
    </source>
</evidence>
<accession>A0A2K2U5I1</accession>
<dbReference type="Proteomes" id="UP000236488">
    <property type="component" value="Unassembled WGS sequence"/>
</dbReference>
<dbReference type="EMBL" id="PPEL01000025">
    <property type="protein sequence ID" value="PNV65561.1"/>
    <property type="molecule type" value="Genomic_DNA"/>
</dbReference>
<proteinExistence type="predicted"/>